<reference evidence="9" key="2">
    <citation type="journal article" date="2022" name="Microb. Genom.">
        <title>A chromosome-scale genome assembly of the tomato pathogen Cladosporium fulvum reveals a compartmentalized genome architecture and the presence of a dispensable chromosome.</title>
        <authorList>
            <person name="Zaccaron A.Z."/>
            <person name="Chen L.H."/>
            <person name="Samaras A."/>
            <person name="Stergiopoulos I."/>
        </authorList>
    </citation>
    <scope>NUCLEOTIDE SEQUENCE</scope>
    <source>
        <strain evidence="9">Race5_Kim</strain>
    </source>
</reference>
<keyword evidence="3" id="KW-0677">Repeat</keyword>
<feature type="domain" description="RRM" evidence="8">
    <location>
        <begin position="273"/>
        <end position="358"/>
    </location>
</feature>
<feature type="region of interest" description="Disordered" evidence="7">
    <location>
        <begin position="1"/>
        <end position="37"/>
    </location>
</feature>
<dbReference type="InterPro" id="IPR034393">
    <property type="entry name" value="TatSF1-like"/>
</dbReference>
<proteinExistence type="inferred from homology"/>
<feature type="compositionally biased region" description="Basic and acidic residues" evidence="7">
    <location>
        <begin position="222"/>
        <end position="232"/>
    </location>
</feature>
<dbReference type="InterPro" id="IPR000504">
    <property type="entry name" value="RRM_dom"/>
</dbReference>
<dbReference type="PANTHER" id="PTHR15608:SF0">
    <property type="entry name" value="HIV TAT-SPECIFIC FACTOR 1"/>
    <property type="match status" value="1"/>
</dbReference>
<sequence length="402" mass="44729">MAQRAPFPNDPDTFDGDDRISYSTQDGRFLLEDEEGEEWEWLTGPGKWSKTMDEAAIQQQQEIYKVQGVDEAAPALNPAKKRKEAQSDDAENRSKSAKTATSSHAGATTKPNATAAARPPRQNTAVFVTGLPQDVDHEELRDHFKKFGLISESIDDNEKRVKLYNDKDGNFKGEALIIYYRPESVSLAIDMADGAYFPRREATAPTAPISVVAADSSFKAHKDDTVAEERPKGKLKGSRAKAKQKAEEMNSRLADWSDDEPSAIQQTSSRFDKVVVIKNVFTLKALQEDKDYYEDTMEDMREGAEAHGEIKNITLFDKEEDGVVTIRFSNAMAAKACADAFNGRLYDGRRLEASIAKDTEKFKKSRKAKIEDDEEAKRLEDYSNFIEGKSENVTAAAGGEPS</sequence>
<feature type="compositionally biased region" description="Basic residues" evidence="7">
    <location>
        <begin position="233"/>
        <end position="243"/>
    </location>
</feature>
<protein>
    <submittedName>
        <fullName evidence="9">Splicing factor U2AF-associated protein 2</fullName>
    </submittedName>
</protein>
<dbReference type="PROSITE" id="PS50102">
    <property type="entry name" value="RRM"/>
    <property type="match status" value="2"/>
</dbReference>
<dbReference type="OrthoDB" id="10258585at2759"/>
<feature type="compositionally biased region" description="Basic and acidic residues" evidence="7">
    <location>
        <begin position="84"/>
        <end position="94"/>
    </location>
</feature>
<feature type="compositionally biased region" description="Low complexity" evidence="7">
    <location>
        <begin position="97"/>
        <end position="110"/>
    </location>
</feature>
<dbReference type="KEGG" id="ffu:CLAFUR5_01069"/>
<evidence type="ECO:0000259" key="8">
    <source>
        <dbReference type="PROSITE" id="PS50102"/>
    </source>
</evidence>
<organism evidence="9 10">
    <name type="scientific">Passalora fulva</name>
    <name type="common">Tomato leaf mold</name>
    <name type="synonym">Cladosporium fulvum</name>
    <dbReference type="NCBI Taxonomy" id="5499"/>
    <lineage>
        <taxon>Eukaryota</taxon>
        <taxon>Fungi</taxon>
        <taxon>Dikarya</taxon>
        <taxon>Ascomycota</taxon>
        <taxon>Pezizomycotina</taxon>
        <taxon>Dothideomycetes</taxon>
        <taxon>Dothideomycetidae</taxon>
        <taxon>Mycosphaerellales</taxon>
        <taxon>Mycosphaerellaceae</taxon>
        <taxon>Fulvia</taxon>
    </lineage>
</organism>
<evidence type="ECO:0000313" key="9">
    <source>
        <dbReference type="EMBL" id="UJO11392.1"/>
    </source>
</evidence>
<dbReference type="InterPro" id="IPR012677">
    <property type="entry name" value="Nucleotide-bd_a/b_plait_sf"/>
</dbReference>
<name>A0A9Q8L5U4_PASFU</name>
<keyword evidence="10" id="KW-1185">Reference proteome</keyword>
<evidence type="ECO:0000256" key="6">
    <source>
        <dbReference type="PROSITE-ProRule" id="PRU00176"/>
    </source>
</evidence>
<dbReference type="InterPro" id="IPR035979">
    <property type="entry name" value="RBD_domain_sf"/>
</dbReference>
<dbReference type="GeneID" id="71980947"/>
<keyword evidence="5" id="KW-0508">mRNA splicing</keyword>
<dbReference type="EMBL" id="CP090163">
    <property type="protein sequence ID" value="UJO11392.1"/>
    <property type="molecule type" value="Genomic_DNA"/>
</dbReference>
<dbReference type="AlphaFoldDB" id="A0A9Q8L5U4"/>
<dbReference type="Proteomes" id="UP000756132">
    <property type="component" value="Chromosome 1"/>
</dbReference>
<evidence type="ECO:0000256" key="5">
    <source>
        <dbReference type="ARBA" id="ARBA00023187"/>
    </source>
</evidence>
<gene>
    <name evidence="9" type="ORF">CLAFUR5_01069</name>
</gene>
<dbReference type="SUPFAM" id="SSF54928">
    <property type="entry name" value="RNA-binding domain, RBD"/>
    <property type="match status" value="2"/>
</dbReference>
<keyword evidence="4 6" id="KW-0694">RNA-binding</keyword>
<accession>A0A9Q8L5U4</accession>
<evidence type="ECO:0000313" key="10">
    <source>
        <dbReference type="Proteomes" id="UP000756132"/>
    </source>
</evidence>
<feature type="domain" description="RRM" evidence="8">
    <location>
        <begin position="124"/>
        <end position="216"/>
    </location>
</feature>
<dbReference type="Pfam" id="PF00076">
    <property type="entry name" value="RRM_1"/>
    <property type="match status" value="2"/>
</dbReference>
<comment type="similarity">
    <text evidence="1">Belongs to the HTATSF1 family.</text>
</comment>
<feature type="region of interest" description="Disordered" evidence="7">
    <location>
        <begin position="222"/>
        <end position="260"/>
    </location>
</feature>
<feature type="region of interest" description="Disordered" evidence="7">
    <location>
        <begin position="69"/>
        <end position="125"/>
    </location>
</feature>
<dbReference type="SMART" id="SM00360">
    <property type="entry name" value="RRM"/>
    <property type="match status" value="2"/>
</dbReference>
<dbReference type="RefSeq" id="XP_047755758.1">
    <property type="nucleotide sequence ID" value="XM_047900217.1"/>
</dbReference>
<evidence type="ECO:0000256" key="3">
    <source>
        <dbReference type="ARBA" id="ARBA00022737"/>
    </source>
</evidence>
<dbReference type="GO" id="GO:0003723">
    <property type="term" value="F:RNA binding"/>
    <property type="evidence" value="ECO:0007669"/>
    <property type="project" value="UniProtKB-UniRule"/>
</dbReference>
<dbReference type="GO" id="GO:0005684">
    <property type="term" value="C:U2-type spliceosomal complex"/>
    <property type="evidence" value="ECO:0007669"/>
    <property type="project" value="TreeGrafter"/>
</dbReference>
<dbReference type="GO" id="GO:0005686">
    <property type="term" value="C:U2 snRNP"/>
    <property type="evidence" value="ECO:0007669"/>
    <property type="project" value="TreeGrafter"/>
</dbReference>
<evidence type="ECO:0000256" key="4">
    <source>
        <dbReference type="ARBA" id="ARBA00022884"/>
    </source>
</evidence>
<reference evidence="9" key="1">
    <citation type="submission" date="2021-12" db="EMBL/GenBank/DDBJ databases">
        <authorList>
            <person name="Zaccaron A."/>
            <person name="Stergiopoulos I."/>
        </authorList>
    </citation>
    <scope>NUCLEOTIDE SEQUENCE</scope>
    <source>
        <strain evidence="9">Race5_Kim</strain>
    </source>
</reference>
<keyword evidence="2" id="KW-0507">mRNA processing</keyword>
<evidence type="ECO:0000256" key="2">
    <source>
        <dbReference type="ARBA" id="ARBA00022664"/>
    </source>
</evidence>
<dbReference type="PANTHER" id="PTHR15608">
    <property type="entry name" value="SPLICING FACTOR U2AF-ASSOCIATED PROTEIN 2"/>
    <property type="match status" value="1"/>
</dbReference>
<dbReference type="FunFam" id="3.30.70.330:FF:000105">
    <property type="entry name" value="HIV Tat-specific factor 1 homolog"/>
    <property type="match status" value="1"/>
</dbReference>
<evidence type="ECO:0000256" key="7">
    <source>
        <dbReference type="SAM" id="MobiDB-lite"/>
    </source>
</evidence>
<dbReference type="Gene3D" id="3.30.70.330">
    <property type="match status" value="2"/>
</dbReference>
<evidence type="ECO:0000256" key="1">
    <source>
        <dbReference type="ARBA" id="ARBA00007747"/>
    </source>
</evidence>
<dbReference type="GO" id="GO:0000398">
    <property type="term" value="P:mRNA splicing, via spliceosome"/>
    <property type="evidence" value="ECO:0007669"/>
    <property type="project" value="UniProtKB-ARBA"/>
</dbReference>